<proteinExistence type="predicted"/>
<feature type="non-terminal residue" evidence="1">
    <location>
        <position position="1"/>
    </location>
</feature>
<dbReference type="AlphaFoldDB" id="X0WSA4"/>
<sequence length="201" mass="21909">CVIPHPNGGADDVWIIVEHEIDGNTVQYVEFLDNEVNGMDHFIKYDDEPATTFTNAEHLEDEVVAVKGDGALYPDETVASGQFTVDEAASILYAGIAFEGTVKTLRPAVEIQTGAAYGLTKSWNKIQIMLYQSVGGSINGETLLLIDPSQEMGTAPDLYTGLMDIIEFGWSDEAQMEIVQDKPFPFILLAITGSLTIADEM</sequence>
<dbReference type="EMBL" id="BARS01034971">
    <property type="protein sequence ID" value="GAG27408.1"/>
    <property type="molecule type" value="Genomic_DNA"/>
</dbReference>
<evidence type="ECO:0000313" key="1">
    <source>
        <dbReference type="EMBL" id="GAG27408.1"/>
    </source>
</evidence>
<gene>
    <name evidence="1" type="ORF">S01H1_53950</name>
</gene>
<accession>X0WSA4</accession>
<name>X0WSA4_9ZZZZ</name>
<organism evidence="1">
    <name type="scientific">marine sediment metagenome</name>
    <dbReference type="NCBI Taxonomy" id="412755"/>
    <lineage>
        <taxon>unclassified sequences</taxon>
        <taxon>metagenomes</taxon>
        <taxon>ecological metagenomes</taxon>
    </lineage>
</organism>
<reference evidence="1" key="1">
    <citation type="journal article" date="2014" name="Front. Microbiol.">
        <title>High frequency of phylogenetically diverse reductive dehalogenase-homologous genes in deep subseafloor sedimentary metagenomes.</title>
        <authorList>
            <person name="Kawai M."/>
            <person name="Futagami T."/>
            <person name="Toyoda A."/>
            <person name="Takaki Y."/>
            <person name="Nishi S."/>
            <person name="Hori S."/>
            <person name="Arai W."/>
            <person name="Tsubouchi T."/>
            <person name="Morono Y."/>
            <person name="Uchiyama I."/>
            <person name="Ito T."/>
            <person name="Fujiyama A."/>
            <person name="Inagaki F."/>
            <person name="Takami H."/>
        </authorList>
    </citation>
    <scope>NUCLEOTIDE SEQUENCE</scope>
    <source>
        <strain evidence="1">Expedition CK06-06</strain>
    </source>
</reference>
<protein>
    <submittedName>
        <fullName evidence="1">Uncharacterized protein</fullName>
    </submittedName>
</protein>
<comment type="caution">
    <text evidence="1">The sequence shown here is derived from an EMBL/GenBank/DDBJ whole genome shotgun (WGS) entry which is preliminary data.</text>
</comment>